<proteinExistence type="predicted"/>
<dbReference type="OrthoDB" id="2680308at2"/>
<dbReference type="Proteomes" id="UP000272464">
    <property type="component" value="Unassembled WGS sequence"/>
</dbReference>
<comment type="caution">
    <text evidence="2">The sequence shown here is derived from an EMBL/GenBank/DDBJ whole genome shotgun (WGS) entry which is preliminary data.</text>
</comment>
<dbReference type="RefSeq" id="WP_127200693.1">
    <property type="nucleotide sequence ID" value="NZ_RZNX01000011.1"/>
</dbReference>
<name>A0A3S1B662_9BACL</name>
<dbReference type="EMBL" id="RZNX01000011">
    <property type="protein sequence ID" value="RUT28149.1"/>
    <property type="molecule type" value="Genomic_DNA"/>
</dbReference>
<gene>
    <name evidence="2" type="ORF">EJP77_18225</name>
</gene>
<sequence length="94" mass="11484">MLPDFERKLLRILYNFSLKYRRIPDMRDIQRLTGRHHPEEIEKGLFRLEEEKYIVWEDRKDVGTIRILEGWDRTQPGVPRDSSEGGNTEYWTKY</sequence>
<keyword evidence="3" id="KW-1185">Reference proteome</keyword>
<protein>
    <submittedName>
        <fullName evidence="2">Uncharacterized protein</fullName>
    </submittedName>
</protein>
<evidence type="ECO:0000256" key="1">
    <source>
        <dbReference type="SAM" id="MobiDB-lite"/>
    </source>
</evidence>
<evidence type="ECO:0000313" key="2">
    <source>
        <dbReference type="EMBL" id="RUT28149.1"/>
    </source>
</evidence>
<accession>A0A3S1B662</accession>
<feature type="region of interest" description="Disordered" evidence="1">
    <location>
        <begin position="73"/>
        <end position="94"/>
    </location>
</feature>
<evidence type="ECO:0000313" key="3">
    <source>
        <dbReference type="Proteomes" id="UP000272464"/>
    </source>
</evidence>
<feature type="compositionally biased region" description="Polar residues" evidence="1">
    <location>
        <begin position="84"/>
        <end position="94"/>
    </location>
</feature>
<organism evidence="2 3">
    <name type="scientific">Paenibacillus zeisoli</name>
    <dbReference type="NCBI Taxonomy" id="2496267"/>
    <lineage>
        <taxon>Bacteria</taxon>
        <taxon>Bacillati</taxon>
        <taxon>Bacillota</taxon>
        <taxon>Bacilli</taxon>
        <taxon>Bacillales</taxon>
        <taxon>Paenibacillaceae</taxon>
        <taxon>Paenibacillus</taxon>
    </lineage>
</organism>
<reference evidence="2 3" key="1">
    <citation type="submission" date="2018-12" db="EMBL/GenBank/DDBJ databases">
        <authorList>
            <person name="Sun L."/>
            <person name="Chen Z."/>
        </authorList>
    </citation>
    <scope>NUCLEOTIDE SEQUENCE [LARGE SCALE GENOMIC DNA]</scope>
    <source>
        <strain evidence="2 3">3-5-3</strain>
    </source>
</reference>
<dbReference type="AlphaFoldDB" id="A0A3S1B662"/>